<dbReference type="RefSeq" id="WP_196281701.1">
    <property type="nucleotide sequence ID" value="NZ_JADQDQ010000003.1"/>
</dbReference>
<reference evidence="3 4" key="1">
    <citation type="submission" date="2020-11" db="EMBL/GenBank/DDBJ databases">
        <authorList>
            <person name="Kim M.K."/>
        </authorList>
    </citation>
    <scope>NUCLEOTIDE SEQUENCE [LARGE SCALE GENOMIC DNA]</scope>
    <source>
        <strain evidence="3 4">BT683</strain>
    </source>
</reference>
<keyword evidence="4" id="KW-1185">Reference proteome</keyword>
<evidence type="ECO:0000256" key="1">
    <source>
        <dbReference type="SAM" id="Coils"/>
    </source>
</evidence>
<organism evidence="3 4">
    <name type="scientific">Hymenobacter jeongseonensis</name>
    <dbReference type="NCBI Taxonomy" id="2791027"/>
    <lineage>
        <taxon>Bacteria</taxon>
        <taxon>Pseudomonadati</taxon>
        <taxon>Bacteroidota</taxon>
        <taxon>Cytophagia</taxon>
        <taxon>Cytophagales</taxon>
        <taxon>Hymenobacteraceae</taxon>
        <taxon>Hymenobacter</taxon>
    </lineage>
</organism>
<name>A0ABS0IG37_9BACT</name>
<protein>
    <submittedName>
        <fullName evidence="3">WG repeat-containing protein</fullName>
    </submittedName>
</protein>
<feature type="compositionally biased region" description="Polar residues" evidence="2">
    <location>
        <begin position="407"/>
        <end position="421"/>
    </location>
</feature>
<evidence type="ECO:0000313" key="3">
    <source>
        <dbReference type="EMBL" id="MBF9237326.1"/>
    </source>
</evidence>
<keyword evidence="1" id="KW-0175">Coiled coil</keyword>
<feature type="region of interest" description="Disordered" evidence="2">
    <location>
        <begin position="195"/>
        <end position="221"/>
    </location>
</feature>
<proteinExistence type="predicted"/>
<dbReference type="PANTHER" id="PTHR37841">
    <property type="entry name" value="GLR2918 PROTEIN"/>
    <property type="match status" value="1"/>
</dbReference>
<dbReference type="InterPro" id="IPR032774">
    <property type="entry name" value="WG_beta_rep"/>
</dbReference>
<accession>A0ABS0IG37</accession>
<sequence length="653" mass="70224">MVYSFIASPFAEAIRAQQYAAVLAALHAEVATDSLLLGNLVLEDGSTALDAVVLRPHGITLLAFVPKGGRLCIPALGYGRWQLDGIPLPGAEGFDNPFEQLVQQKQELEAWLGARYSSEQVNLRFVSSGVLFAAPVTFGPDVEPALSSAPSSFQLLSDLAEFSHCLRQLATPEINLTPDDLAEWAAEWAAFAERQQAPETAEAGSADAVSPPQHAGAMGPAAEAANAAGFLSQKAGALWRWLGAADVPDDDPAYGYNPTAAAARTQEKQQLEELRQQMQADLSSQLRALETRETERERSIAQLRAELAQAPAIAPEAAALEARLAIENREKEALEAAMQASRAESAARNQELDTKIQQLGQLIEKLNSQPVPQAVSVPHAAGLGTADSRPTGAAPGHAPISNRPKRPNSQAVPWAASQWQQLRERGRQRPRVAIAAGSLVALGLLGWALSQAGDTPLVPFQENGRWGYADANGKPVVPAKYTSASPFTAGQAVVAQDHVFGILNEKGEEVVAPAYDALNPYAGGFARVRVGDTYTFIDKEGVEFDHFYFNALDFSEGYAAVLDYRGWHYISGPNSPDTPAVIFTEAYSFVDGLARVNLADGYTYITPDYLEDPSRGTKPFGRYTQVADFDQGQARVTQNGRSFLIDKDGEEVK</sequence>
<gene>
    <name evidence="3" type="ORF">I2I05_07940</name>
</gene>
<comment type="caution">
    <text evidence="3">The sequence shown here is derived from an EMBL/GenBank/DDBJ whole genome shotgun (WGS) entry which is preliminary data.</text>
</comment>
<dbReference type="EMBL" id="JADQDQ010000003">
    <property type="protein sequence ID" value="MBF9237326.1"/>
    <property type="molecule type" value="Genomic_DNA"/>
</dbReference>
<evidence type="ECO:0000313" key="4">
    <source>
        <dbReference type="Proteomes" id="UP000597617"/>
    </source>
</evidence>
<dbReference type="Pfam" id="PF14903">
    <property type="entry name" value="WG_beta_rep"/>
    <property type="match status" value="2"/>
</dbReference>
<dbReference type="Proteomes" id="UP000597617">
    <property type="component" value="Unassembled WGS sequence"/>
</dbReference>
<feature type="coiled-coil region" evidence="1">
    <location>
        <begin position="261"/>
        <end position="369"/>
    </location>
</feature>
<feature type="region of interest" description="Disordered" evidence="2">
    <location>
        <begin position="381"/>
        <end position="423"/>
    </location>
</feature>
<dbReference type="PANTHER" id="PTHR37841:SF1">
    <property type="entry name" value="DUF3298 DOMAIN-CONTAINING PROTEIN"/>
    <property type="match status" value="1"/>
</dbReference>
<evidence type="ECO:0000256" key="2">
    <source>
        <dbReference type="SAM" id="MobiDB-lite"/>
    </source>
</evidence>